<feature type="compositionally biased region" description="Acidic residues" evidence="1">
    <location>
        <begin position="15"/>
        <end position="27"/>
    </location>
</feature>
<dbReference type="AlphaFoldDB" id="A0AAV4C2N4"/>
<name>A0AAV4C2N4_9GAST</name>
<dbReference type="EMBL" id="BLXT01005746">
    <property type="protein sequence ID" value="GFO25374.1"/>
    <property type="molecule type" value="Genomic_DNA"/>
</dbReference>
<sequence>MVIMRGFKRRREEAEGIDLDDMEEEEKQEQMAVKRKGEEEEGDVESCTIGPQLHSRESNAPNDPEVGYYS</sequence>
<reference evidence="2 3" key="1">
    <citation type="journal article" date="2021" name="Elife">
        <title>Chloroplast acquisition without the gene transfer in kleptoplastic sea slugs, Plakobranchus ocellatus.</title>
        <authorList>
            <person name="Maeda T."/>
            <person name="Takahashi S."/>
            <person name="Yoshida T."/>
            <person name="Shimamura S."/>
            <person name="Takaki Y."/>
            <person name="Nagai Y."/>
            <person name="Toyoda A."/>
            <person name="Suzuki Y."/>
            <person name="Arimoto A."/>
            <person name="Ishii H."/>
            <person name="Satoh N."/>
            <person name="Nishiyama T."/>
            <person name="Hasebe M."/>
            <person name="Maruyama T."/>
            <person name="Minagawa J."/>
            <person name="Obokata J."/>
            <person name="Shigenobu S."/>
        </authorList>
    </citation>
    <scope>NUCLEOTIDE SEQUENCE [LARGE SCALE GENOMIC DNA]</scope>
</reference>
<evidence type="ECO:0000313" key="2">
    <source>
        <dbReference type="EMBL" id="GFO25374.1"/>
    </source>
</evidence>
<feature type="region of interest" description="Disordered" evidence="1">
    <location>
        <begin position="1"/>
        <end position="70"/>
    </location>
</feature>
<comment type="caution">
    <text evidence="2">The sequence shown here is derived from an EMBL/GenBank/DDBJ whole genome shotgun (WGS) entry which is preliminary data.</text>
</comment>
<evidence type="ECO:0000256" key="1">
    <source>
        <dbReference type="SAM" id="MobiDB-lite"/>
    </source>
</evidence>
<organism evidence="2 3">
    <name type="scientific">Plakobranchus ocellatus</name>
    <dbReference type="NCBI Taxonomy" id="259542"/>
    <lineage>
        <taxon>Eukaryota</taxon>
        <taxon>Metazoa</taxon>
        <taxon>Spiralia</taxon>
        <taxon>Lophotrochozoa</taxon>
        <taxon>Mollusca</taxon>
        <taxon>Gastropoda</taxon>
        <taxon>Heterobranchia</taxon>
        <taxon>Euthyneura</taxon>
        <taxon>Panpulmonata</taxon>
        <taxon>Sacoglossa</taxon>
        <taxon>Placobranchoidea</taxon>
        <taxon>Plakobranchidae</taxon>
        <taxon>Plakobranchus</taxon>
    </lineage>
</organism>
<evidence type="ECO:0000313" key="3">
    <source>
        <dbReference type="Proteomes" id="UP000735302"/>
    </source>
</evidence>
<protein>
    <submittedName>
        <fullName evidence="2">Uncharacterized protein</fullName>
    </submittedName>
</protein>
<proteinExistence type="predicted"/>
<accession>A0AAV4C2N4</accession>
<keyword evidence="3" id="KW-1185">Reference proteome</keyword>
<dbReference type="Proteomes" id="UP000735302">
    <property type="component" value="Unassembled WGS sequence"/>
</dbReference>
<gene>
    <name evidence="2" type="ORF">PoB_005187900</name>
</gene>